<dbReference type="Proteomes" id="UP001530377">
    <property type="component" value="Unassembled WGS sequence"/>
</dbReference>
<dbReference type="AlphaFoldDB" id="A0ABD3SQ31"/>
<proteinExistence type="predicted"/>
<feature type="region of interest" description="Disordered" evidence="2">
    <location>
        <begin position="92"/>
        <end position="111"/>
    </location>
</feature>
<name>A0ABD3SQ31_9STRA</name>
<evidence type="ECO:0000256" key="1">
    <source>
        <dbReference type="SAM" id="Coils"/>
    </source>
</evidence>
<organism evidence="3 4">
    <name type="scientific">Cyclostephanos tholiformis</name>
    <dbReference type="NCBI Taxonomy" id="382380"/>
    <lineage>
        <taxon>Eukaryota</taxon>
        <taxon>Sar</taxon>
        <taxon>Stramenopiles</taxon>
        <taxon>Ochrophyta</taxon>
        <taxon>Bacillariophyta</taxon>
        <taxon>Coscinodiscophyceae</taxon>
        <taxon>Thalassiosirophycidae</taxon>
        <taxon>Stephanodiscales</taxon>
        <taxon>Stephanodiscaceae</taxon>
        <taxon>Cyclostephanos</taxon>
    </lineage>
</organism>
<dbReference type="EMBL" id="JALLPB020000020">
    <property type="protein sequence ID" value="KAL3826480.1"/>
    <property type="molecule type" value="Genomic_DNA"/>
</dbReference>
<evidence type="ECO:0000313" key="4">
    <source>
        <dbReference type="Proteomes" id="UP001530377"/>
    </source>
</evidence>
<evidence type="ECO:0000256" key="2">
    <source>
        <dbReference type="SAM" id="MobiDB-lite"/>
    </source>
</evidence>
<accession>A0ABD3SQ31</accession>
<feature type="coiled-coil region" evidence="1">
    <location>
        <begin position="43"/>
        <end position="70"/>
    </location>
</feature>
<gene>
    <name evidence="3" type="ORF">ACHAXA_004317</name>
</gene>
<reference evidence="3 4" key="1">
    <citation type="submission" date="2024-10" db="EMBL/GenBank/DDBJ databases">
        <title>Updated reference genomes for cyclostephanoid diatoms.</title>
        <authorList>
            <person name="Roberts W.R."/>
            <person name="Alverson A.J."/>
        </authorList>
    </citation>
    <scope>NUCLEOTIDE SEQUENCE [LARGE SCALE GENOMIC DNA]</scope>
    <source>
        <strain evidence="3 4">AJA228-03</strain>
    </source>
</reference>
<keyword evidence="4" id="KW-1185">Reference proteome</keyword>
<evidence type="ECO:0000313" key="3">
    <source>
        <dbReference type="EMBL" id="KAL3826480.1"/>
    </source>
</evidence>
<evidence type="ECO:0008006" key="5">
    <source>
        <dbReference type="Google" id="ProtNLM"/>
    </source>
</evidence>
<comment type="caution">
    <text evidence="3">The sequence shown here is derived from an EMBL/GenBank/DDBJ whole genome shotgun (WGS) entry which is preliminary data.</text>
</comment>
<protein>
    <recommendedName>
        <fullName evidence="5">Integrase zinc-binding domain-containing protein</fullName>
    </recommendedName>
</protein>
<sequence>MADQDSLGPAEEPPSLADHKLRISQAASLLDPSERDAALISALRGVTAELEAAEEDHARATDRLETARELFDWATGALSGYSKTKNYEAAAPLEQSQGQCGRKRKGGGDSTFNDEQVARMKFTNPVEGPLSFPSPASGGGMTDAQIEQHKDAFYMKLCGVPYSELGTFTPPATMANLKTRAQLDEFIHIATHWDTGTDKLSVMDFRRQHKIFYTKMKNVKENIGRRTGHHVRDVVGSDGRKAFCQCGKNDESLVYISLEELYDAIFEVHCLMGHRGWNATKNFANFKYANIPLEQVRFFIETCPACLSKRMGRRGAEIV</sequence>
<keyword evidence="1" id="KW-0175">Coiled coil</keyword>